<keyword evidence="2" id="KW-0472">Membrane</keyword>
<keyword evidence="2" id="KW-1133">Transmembrane helix</keyword>
<feature type="transmembrane region" description="Helical" evidence="2">
    <location>
        <begin position="186"/>
        <end position="205"/>
    </location>
</feature>
<dbReference type="InterPro" id="IPR013121">
    <property type="entry name" value="Fe_red_NAD-bd_6"/>
</dbReference>
<dbReference type="InterPro" id="IPR050369">
    <property type="entry name" value="RBOH/FRE"/>
</dbReference>
<protein>
    <submittedName>
        <fullName evidence="4">Ferric reductase NAD binding domain</fullName>
    </submittedName>
</protein>
<feature type="transmembrane region" description="Helical" evidence="2">
    <location>
        <begin position="147"/>
        <end position="166"/>
    </location>
</feature>
<dbReference type="Pfam" id="PF08030">
    <property type="entry name" value="NAD_binding_6"/>
    <property type="match status" value="1"/>
</dbReference>
<organism evidence="4 5">
    <name type="scientific">Phytophthora infestans</name>
    <name type="common">Potato late blight agent</name>
    <name type="synonym">Botrytis infestans</name>
    <dbReference type="NCBI Taxonomy" id="4787"/>
    <lineage>
        <taxon>Eukaryota</taxon>
        <taxon>Sar</taxon>
        <taxon>Stramenopiles</taxon>
        <taxon>Oomycota</taxon>
        <taxon>Peronosporomycetes</taxon>
        <taxon>Peronosporales</taxon>
        <taxon>Peronosporaceae</taxon>
        <taxon>Phytophthora</taxon>
    </lineage>
</organism>
<accession>A0A833VV66</accession>
<keyword evidence="5" id="KW-1185">Reference proteome</keyword>
<dbReference type="GO" id="GO:0005886">
    <property type="term" value="C:plasma membrane"/>
    <property type="evidence" value="ECO:0007669"/>
    <property type="project" value="TreeGrafter"/>
</dbReference>
<dbReference type="PANTHER" id="PTHR11972:SF193">
    <property type="entry name" value="FAD-BINDING FR-TYPE DOMAIN-CONTAINING PROTEIN"/>
    <property type="match status" value="1"/>
</dbReference>
<dbReference type="AlphaFoldDB" id="A0A833VV66"/>
<evidence type="ECO:0000256" key="2">
    <source>
        <dbReference type="SAM" id="Phobius"/>
    </source>
</evidence>
<comment type="caution">
    <text evidence="4">The sequence shown here is derived from an EMBL/GenBank/DDBJ whole genome shotgun (WGS) entry which is preliminary data.</text>
</comment>
<evidence type="ECO:0000313" key="5">
    <source>
        <dbReference type="Proteomes" id="UP000602510"/>
    </source>
</evidence>
<dbReference type="InterPro" id="IPR039261">
    <property type="entry name" value="FNR_nucleotide-bd"/>
</dbReference>
<dbReference type="PANTHER" id="PTHR11972">
    <property type="entry name" value="NADPH OXIDASE"/>
    <property type="match status" value="1"/>
</dbReference>
<proteinExistence type="predicted"/>
<sequence>MDGYFGASLAGYDEYSTVCLIGGGIGATPLFAILEDMVARLEKHDPSLPKQHVVLILAIRELALLEEVSSLLSKIRHFDPRGQRFTLRFNLTRTPSKAMLDTSIDYERLRDKTSIIQHTHAQSGGFMRLRGTPAPFIEPLRSRGAKIVLYMAMFVPITLLVLWLEFDNGVLMDHGKKTQYWPLQNFVEIGVVFLIPIVAYALLAINRCRRSRPSYNVKLSALDLDAAHCNYSSIRPTTPNLDVGGEDPRLRTLRDLVERYDVTCGTRPYMAQIMREVLEMHNCTSGTPIGVFISGPEALKTATDDAIADLGTHNFDVHEEEFEL</sequence>
<dbReference type="SUPFAM" id="SSF52343">
    <property type="entry name" value="Ferredoxin reductase-like, C-terminal NADP-linked domain"/>
    <property type="match status" value="1"/>
</dbReference>
<dbReference type="Gene3D" id="3.40.50.80">
    <property type="entry name" value="Nucleotide-binding domain of ferredoxin-NADP reductase (FNR) module"/>
    <property type="match status" value="1"/>
</dbReference>
<evidence type="ECO:0000313" key="4">
    <source>
        <dbReference type="EMBL" id="KAF4030139.1"/>
    </source>
</evidence>
<reference evidence="4" key="1">
    <citation type="submission" date="2020-04" db="EMBL/GenBank/DDBJ databases">
        <title>Hybrid Assembly of Korean Phytophthora infestans isolates.</title>
        <authorList>
            <person name="Prokchorchik M."/>
            <person name="Lee Y."/>
            <person name="Seo J."/>
            <person name="Cho J.-H."/>
            <person name="Park Y.-E."/>
            <person name="Jang D.-C."/>
            <person name="Im J.-S."/>
            <person name="Choi J.-G."/>
            <person name="Park H.-J."/>
            <person name="Lee G.-B."/>
            <person name="Lee Y.-G."/>
            <person name="Hong S.-Y."/>
            <person name="Cho K."/>
            <person name="Sohn K.H."/>
        </authorList>
    </citation>
    <scope>NUCLEOTIDE SEQUENCE</scope>
    <source>
        <strain evidence="4">KR_1_A1</strain>
    </source>
</reference>
<evidence type="ECO:0000256" key="1">
    <source>
        <dbReference type="ARBA" id="ARBA00023002"/>
    </source>
</evidence>
<keyword evidence="1" id="KW-0560">Oxidoreductase</keyword>
<feature type="domain" description="Ferric reductase NAD binding" evidence="3">
    <location>
        <begin position="15"/>
        <end position="113"/>
    </location>
</feature>
<dbReference type="GO" id="GO:0016491">
    <property type="term" value="F:oxidoreductase activity"/>
    <property type="evidence" value="ECO:0007669"/>
    <property type="project" value="UniProtKB-KW"/>
</dbReference>
<dbReference type="Proteomes" id="UP000602510">
    <property type="component" value="Unassembled WGS sequence"/>
</dbReference>
<evidence type="ECO:0000259" key="3">
    <source>
        <dbReference type="Pfam" id="PF08030"/>
    </source>
</evidence>
<name>A0A833VV66_PHYIN</name>
<dbReference type="EMBL" id="WSZM01000707">
    <property type="protein sequence ID" value="KAF4030139.1"/>
    <property type="molecule type" value="Genomic_DNA"/>
</dbReference>
<keyword evidence="2" id="KW-0812">Transmembrane</keyword>
<gene>
    <name evidence="4" type="ORF">GN244_ATG18087</name>
</gene>
<feature type="transmembrane region" description="Helical" evidence="2">
    <location>
        <begin position="15"/>
        <end position="34"/>
    </location>
</feature>